<feature type="compositionally biased region" description="Basic and acidic residues" evidence="1">
    <location>
        <begin position="8"/>
        <end position="34"/>
    </location>
</feature>
<dbReference type="AlphaFoldDB" id="K6WFE7"/>
<feature type="compositionally biased region" description="Basic and acidic residues" evidence="1">
    <location>
        <begin position="44"/>
        <end position="60"/>
    </location>
</feature>
<comment type="caution">
    <text evidence="2">The sequence shown here is derived from an EMBL/GenBank/DDBJ whole genome shotgun (WGS) entry which is preliminary data.</text>
</comment>
<keyword evidence="3" id="KW-1185">Reference proteome</keyword>
<evidence type="ECO:0000256" key="1">
    <source>
        <dbReference type="SAM" id="MobiDB-lite"/>
    </source>
</evidence>
<dbReference type="EMBL" id="BAHC01000119">
    <property type="protein sequence ID" value="GAB90892.1"/>
    <property type="molecule type" value="Genomic_DNA"/>
</dbReference>
<evidence type="ECO:0000313" key="2">
    <source>
        <dbReference type="EMBL" id="GAB90892.1"/>
    </source>
</evidence>
<dbReference type="Pfam" id="PF20079">
    <property type="entry name" value="DUF6474"/>
    <property type="match status" value="1"/>
</dbReference>
<dbReference type="RefSeq" id="WP_006334055.1">
    <property type="nucleotide sequence ID" value="NZ_BAHC01000119.1"/>
</dbReference>
<proteinExistence type="predicted"/>
<dbReference type="STRING" id="1108045.GORHZ_119_00190"/>
<gene>
    <name evidence="2" type="ORF">GORHZ_119_00190</name>
</gene>
<protein>
    <submittedName>
        <fullName evidence="2">Uncharacterized protein</fullName>
    </submittedName>
</protein>
<reference evidence="2 3" key="1">
    <citation type="submission" date="2012-08" db="EMBL/GenBank/DDBJ databases">
        <title>Whole genome shotgun sequence of Gordonia rhizosphera NBRC 16068.</title>
        <authorList>
            <person name="Takarada H."/>
            <person name="Isaki S."/>
            <person name="Hosoyama A."/>
            <person name="Tsuchikane K."/>
            <person name="Katsumata H."/>
            <person name="Baba S."/>
            <person name="Ohji S."/>
            <person name="Yamazaki S."/>
            <person name="Fujita N."/>
        </authorList>
    </citation>
    <scope>NUCLEOTIDE SEQUENCE [LARGE SCALE GENOMIC DNA]</scope>
    <source>
        <strain evidence="2 3">NBRC 16068</strain>
    </source>
</reference>
<feature type="region of interest" description="Disordered" evidence="1">
    <location>
        <begin position="1"/>
        <end position="69"/>
    </location>
</feature>
<sequence length="230" mass="24624">MGLFSSDKTTRAQRKAEMKAAKARAKLEAKLDAKSRKKSHKSRRRDERKLRKTEYKEQRKTLKATAKAQEKVSRAEAKAIAAKAKADADAKAFSPVSVRRYLTVARLLSPIVVPLAYRTAVAARGQVTALQASRAGVSPDALRQYSGHGAALSARISASRSALRKVANQDSSSDSAEFVAAMTSRLDNLAVAVDAAEVMPAGQRRTAHGSIDAELAAIDADVLARLGVQA</sequence>
<accession>K6WFE7</accession>
<name>K6WFE7_9ACTN</name>
<organism evidence="2 3">
    <name type="scientific">Gordonia rhizosphera NBRC 16068</name>
    <dbReference type="NCBI Taxonomy" id="1108045"/>
    <lineage>
        <taxon>Bacteria</taxon>
        <taxon>Bacillati</taxon>
        <taxon>Actinomycetota</taxon>
        <taxon>Actinomycetes</taxon>
        <taxon>Mycobacteriales</taxon>
        <taxon>Gordoniaceae</taxon>
        <taxon>Gordonia</taxon>
    </lineage>
</organism>
<dbReference type="eggNOG" id="ENOG5032Z1I">
    <property type="taxonomic scope" value="Bacteria"/>
</dbReference>
<dbReference type="Proteomes" id="UP000008363">
    <property type="component" value="Unassembled WGS sequence"/>
</dbReference>
<dbReference type="OrthoDB" id="4374070at2"/>
<dbReference type="InterPro" id="IPR045522">
    <property type="entry name" value="DUF6474"/>
</dbReference>
<evidence type="ECO:0000313" key="3">
    <source>
        <dbReference type="Proteomes" id="UP000008363"/>
    </source>
</evidence>